<keyword evidence="4 7" id="KW-0326">Glycosidase</keyword>
<dbReference type="InterPro" id="IPR006047">
    <property type="entry name" value="GH13_cat_dom"/>
</dbReference>
<dbReference type="InterPro" id="IPR014756">
    <property type="entry name" value="Ig_E-set"/>
</dbReference>
<feature type="region of interest" description="Disordered" evidence="5">
    <location>
        <begin position="495"/>
        <end position="524"/>
    </location>
</feature>
<dbReference type="SUPFAM" id="SSF51445">
    <property type="entry name" value="(Trans)glycosidases"/>
    <property type="match status" value="1"/>
</dbReference>
<proteinExistence type="inferred from homology"/>
<dbReference type="Gene3D" id="2.60.40.1180">
    <property type="entry name" value="Golgi alpha-mannosidase II"/>
    <property type="match status" value="1"/>
</dbReference>
<dbReference type="InterPro" id="IPR013780">
    <property type="entry name" value="Glyco_hydro_b"/>
</dbReference>
<dbReference type="SUPFAM" id="SSF51011">
    <property type="entry name" value="Glycosyl hydrolase domain"/>
    <property type="match status" value="1"/>
</dbReference>
<keyword evidence="3" id="KW-0809">Transit peptide</keyword>
<dbReference type="InterPro" id="IPR044505">
    <property type="entry name" value="GlgX_Isoamylase_N_E_set"/>
</dbReference>
<dbReference type="SMART" id="SM00642">
    <property type="entry name" value="Aamy"/>
    <property type="match status" value="1"/>
</dbReference>
<dbReference type="InterPro" id="IPR048650">
    <property type="entry name" value="ISOA1-3-like_C"/>
</dbReference>
<dbReference type="SUPFAM" id="SSF81296">
    <property type="entry name" value="E set domains"/>
    <property type="match status" value="1"/>
</dbReference>
<feature type="domain" description="Glycosyl hydrolase family 13 catalytic" evidence="6">
    <location>
        <begin position="190"/>
        <end position="590"/>
    </location>
</feature>
<dbReference type="CDD" id="cd02856">
    <property type="entry name" value="E_set_GDE_Isoamylase_N"/>
    <property type="match status" value="1"/>
</dbReference>
<dbReference type="EMBL" id="CP036347">
    <property type="protein sequence ID" value="QDU03673.1"/>
    <property type="molecule type" value="Genomic_DNA"/>
</dbReference>
<dbReference type="Pfam" id="PF02922">
    <property type="entry name" value="CBM_48"/>
    <property type="match status" value="1"/>
</dbReference>
<dbReference type="AlphaFoldDB" id="A0A517WEJ0"/>
<evidence type="ECO:0000256" key="1">
    <source>
        <dbReference type="ARBA" id="ARBA00008061"/>
    </source>
</evidence>
<dbReference type="RefSeq" id="WP_145041517.1">
    <property type="nucleotide sequence ID" value="NZ_CP036347.1"/>
</dbReference>
<dbReference type="Pfam" id="PF21156">
    <property type="entry name" value="ISOA1-3_C"/>
    <property type="match status" value="1"/>
</dbReference>
<evidence type="ECO:0000256" key="3">
    <source>
        <dbReference type="ARBA" id="ARBA00022946"/>
    </source>
</evidence>
<evidence type="ECO:0000256" key="2">
    <source>
        <dbReference type="ARBA" id="ARBA00022801"/>
    </source>
</evidence>
<evidence type="ECO:0000259" key="6">
    <source>
        <dbReference type="SMART" id="SM00642"/>
    </source>
</evidence>
<feature type="region of interest" description="Disordered" evidence="5">
    <location>
        <begin position="1"/>
        <end position="46"/>
    </location>
</feature>
<dbReference type="CDD" id="cd11326">
    <property type="entry name" value="AmyAc_Glg_debranch"/>
    <property type="match status" value="1"/>
</dbReference>
<accession>A0A517WEJ0</accession>
<dbReference type="Proteomes" id="UP000320722">
    <property type="component" value="Chromosome"/>
</dbReference>
<evidence type="ECO:0000256" key="5">
    <source>
        <dbReference type="SAM" id="MobiDB-lite"/>
    </source>
</evidence>
<dbReference type="InterPro" id="IPR017853">
    <property type="entry name" value="GH"/>
</dbReference>
<feature type="compositionally biased region" description="Basic and acidic residues" evidence="5">
    <location>
        <begin position="495"/>
        <end position="510"/>
    </location>
</feature>
<evidence type="ECO:0000256" key="4">
    <source>
        <dbReference type="ARBA" id="ARBA00023295"/>
    </source>
</evidence>
<gene>
    <name evidence="7" type="primary">glgX_3</name>
    <name evidence="7" type="ORF">V6x_33960</name>
</gene>
<dbReference type="InterPro" id="IPR013783">
    <property type="entry name" value="Ig-like_fold"/>
</dbReference>
<dbReference type="NCBIfam" id="TIGR02100">
    <property type="entry name" value="glgX_debranch"/>
    <property type="match status" value="1"/>
</dbReference>
<dbReference type="EC" id="3.2.1.-" evidence="7"/>
<dbReference type="InterPro" id="IPR011837">
    <property type="entry name" value="Glycogen_debranch_GlgX"/>
</dbReference>
<dbReference type="GO" id="GO:0005980">
    <property type="term" value="P:glycogen catabolic process"/>
    <property type="evidence" value="ECO:0007669"/>
    <property type="project" value="InterPro"/>
</dbReference>
<keyword evidence="2 7" id="KW-0378">Hydrolase</keyword>
<evidence type="ECO:0000313" key="8">
    <source>
        <dbReference type="Proteomes" id="UP000320722"/>
    </source>
</evidence>
<organism evidence="7 8">
    <name type="scientific">Gimesia chilikensis</name>
    <dbReference type="NCBI Taxonomy" id="2605989"/>
    <lineage>
        <taxon>Bacteria</taxon>
        <taxon>Pseudomonadati</taxon>
        <taxon>Planctomycetota</taxon>
        <taxon>Planctomycetia</taxon>
        <taxon>Planctomycetales</taxon>
        <taxon>Planctomycetaceae</taxon>
        <taxon>Gimesia</taxon>
    </lineage>
</organism>
<protein>
    <submittedName>
        <fullName evidence="7">Glycogen debranching enzyme</fullName>
        <ecNumber evidence="7">3.2.1.-</ecNumber>
    </submittedName>
</protein>
<sequence>MSKQPQSEIKGDELVGKGHVVKSDSRKINTSSELPDRTTGRSTPLGATVVEGGVNFSLYSRTAAEVELLLFDSVNDGTPARVIRLCPAENRSYFYWHVFVPDVKPGQLYGYRIDGPTDLSSGLAFDSNKLLLDPYARGVAVPQDYQRTLAYEPGDNTATAIKGVVVDSHDYDWEGDLPLNTPASRTIIYELHVRGFTRHPNSGLTADKRGTYAGLIEKIPYLQELGVTAVELLPVFHFDPQDCPPGKVNYWGYAPISFFAPHPGYSSRLDHQGPVDEFRDMVKALHRAGIEVILDVVFNHTAEGDEQGPTLSFRGIDNRTYYILEEDGARYANFSGCGNTLNANHPVVRRMIVDSLRYWVEEMHVDGFRFDLASILSRDESGKPHPNPPVLWDIESEPALAGTKLLAEAWDAAGLYQVGSFVGDAWNEWNGRFRDDIRDFFIGASGSVRSAADRMVGSPEIYGHKEREVEHTINFVTCHDGFTLNDLVSYNEKHNAANGEDNRDGSDDNRSWNCGVEGPTSDPQIEQLRNRQIKNFLASTLLSLGVPMILMGDEVRRTQQGNNNAYCQDNEISWFDWSLLEQHTDLHRFVRFLCARRSQRELSHEQFPVSLNALLNNAKKAWHGTQLDRPDWSDHSHSLAFQATLTTNEMQFFLIMNAYWESLEFELPQLEVNRWRRWIDTSLVSPEDIVELEDAPEILTDSYLAADRSVVLLYASI</sequence>
<dbReference type="GO" id="GO:0019156">
    <property type="term" value="F:isoamylase activity"/>
    <property type="evidence" value="ECO:0007669"/>
    <property type="project" value="UniProtKB-ARBA"/>
</dbReference>
<reference evidence="7 8" key="1">
    <citation type="submission" date="2019-02" db="EMBL/GenBank/DDBJ databases">
        <title>Deep-cultivation of Planctomycetes and their phenomic and genomic characterization uncovers novel biology.</title>
        <authorList>
            <person name="Wiegand S."/>
            <person name="Jogler M."/>
            <person name="Boedeker C."/>
            <person name="Pinto D."/>
            <person name="Vollmers J."/>
            <person name="Rivas-Marin E."/>
            <person name="Kohn T."/>
            <person name="Peeters S.H."/>
            <person name="Heuer A."/>
            <person name="Rast P."/>
            <person name="Oberbeckmann S."/>
            <person name="Bunk B."/>
            <person name="Jeske O."/>
            <person name="Meyerdierks A."/>
            <person name="Storesund J.E."/>
            <person name="Kallscheuer N."/>
            <person name="Luecker S."/>
            <person name="Lage O.M."/>
            <person name="Pohl T."/>
            <person name="Merkel B.J."/>
            <person name="Hornburger P."/>
            <person name="Mueller R.-W."/>
            <person name="Bruemmer F."/>
            <person name="Labrenz M."/>
            <person name="Spormann A.M."/>
            <person name="Op den Camp H."/>
            <person name="Overmann J."/>
            <person name="Amann R."/>
            <person name="Jetten M.S.M."/>
            <person name="Mascher T."/>
            <person name="Medema M.H."/>
            <person name="Devos D.P."/>
            <person name="Kaster A.-K."/>
            <person name="Ovreas L."/>
            <person name="Rohde M."/>
            <person name="Galperin M.Y."/>
            <person name="Jogler C."/>
        </authorList>
    </citation>
    <scope>NUCLEOTIDE SEQUENCE [LARGE SCALE GENOMIC DNA]</scope>
    <source>
        <strain evidence="7 8">V6</strain>
    </source>
</reference>
<comment type="similarity">
    <text evidence="1">Belongs to the glycosyl hydrolase 13 family.</text>
</comment>
<dbReference type="PANTHER" id="PTHR43002">
    <property type="entry name" value="GLYCOGEN DEBRANCHING ENZYME"/>
    <property type="match status" value="1"/>
</dbReference>
<evidence type="ECO:0000313" key="7">
    <source>
        <dbReference type="EMBL" id="QDU03673.1"/>
    </source>
</evidence>
<name>A0A517WEJ0_9PLAN</name>
<dbReference type="Gene3D" id="2.60.40.10">
    <property type="entry name" value="Immunoglobulins"/>
    <property type="match status" value="1"/>
</dbReference>
<dbReference type="GO" id="GO:0004135">
    <property type="term" value="F:amylo-alpha-1,6-glucosidase activity"/>
    <property type="evidence" value="ECO:0007669"/>
    <property type="project" value="InterPro"/>
</dbReference>
<feature type="compositionally biased region" description="Basic and acidic residues" evidence="5">
    <location>
        <begin position="9"/>
        <end position="27"/>
    </location>
</feature>
<dbReference type="Pfam" id="PF00128">
    <property type="entry name" value="Alpha-amylase"/>
    <property type="match status" value="1"/>
</dbReference>
<dbReference type="Gene3D" id="3.20.20.80">
    <property type="entry name" value="Glycosidases"/>
    <property type="match status" value="1"/>
</dbReference>
<dbReference type="InterPro" id="IPR004193">
    <property type="entry name" value="Glyco_hydro_13_N"/>
</dbReference>